<reference evidence="1 2" key="1">
    <citation type="submission" date="2005-09" db="EMBL/GenBank/DDBJ databases">
        <authorList>
            <person name="Mural R.J."/>
            <person name="Li P.W."/>
            <person name="Adams M.D."/>
            <person name="Amanatides P.G."/>
            <person name="Baden-Tillson H."/>
            <person name="Barnstead M."/>
            <person name="Chin S.H."/>
            <person name="Dew I."/>
            <person name="Evans C.A."/>
            <person name="Ferriera S."/>
            <person name="Flanigan M."/>
            <person name="Fosler C."/>
            <person name="Glodek A."/>
            <person name="Gu Z."/>
            <person name="Holt R.A."/>
            <person name="Jennings D."/>
            <person name="Kraft C.L."/>
            <person name="Lu F."/>
            <person name="Nguyen T."/>
            <person name="Nusskern D.R."/>
            <person name="Pfannkoch C.M."/>
            <person name="Sitter C."/>
            <person name="Sutton G.G."/>
            <person name="Venter J.C."/>
            <person name="Wang Z."/>
            <person name="Woodage T."/>
            <person name="Zheng X.H."/>
            <person name="Zhong F."/>
        </authorList>
    </citation>
    <scope>NUCLEOTIDE SEQUENCE [LARGE SCALE GENOMIC DNA]</scope>
    <source>
        <strain>BN</strain>
        <strain evidence="2">Sprague-Dawley</strain>
    </source>
</reference>
<evidence type="ECO:0000313" key="2">
    <source>
        <dbReference type="Proteomes" id="UP000234681"/>
    </source>
</evidence>
<evidence type="ECO:0000313" key="3">
    <source>
        <dbReference type="RGD" id="621733"/>
    </source>
</evidence>
<keyword evidence="1" id="KW-0830">Ubiquinone</keyword>
<sequence>MNSELGKFQNQGQGVAASVVSQPEALLL</sequence>
<dbReference type="AlphaFoldDB" id="A6JRE3"/>
<name>A6JRE3_RAT</name>
<organism evidence="1 2">
    <name type="scientific">Rattus norvegicus</name>
    <name type="common">Rat</name>
    <dbReference type="NCBI Taxonomy" id="10116"/>
    <lineage>
        <taxon>Eukaryota</taxon>
        <taxon>Metazoa</taxon>
        <taxon>Chordata</taxon>
        <taxon>Craniata</taxon>
        <taxon>Vertebrata</taxon>
        <taxon>Euteleostomi</taxon>
        <taxon>Mammalia</taxon>
        <taxon>Eutheria</taxon>
        <taxon>Euarchontoglires</taxon>
        <taxon>Glires</taxon>
        <taxon>Rodentia</taxon>
        <taxon>Myomorpha</taxon>
        <taxon>Muroidea</taxon>
        <taxon>Muridae</taxon>
        <taxon>Murinae</taxon>
        <taxon>Rattus</taxon>
    </lineage>
</organism>
<evidence type="ECO:0000313" key="1">
    <source>
        <dbReference type="EMBL" id="EDL91796.1"/>
    </source>
</evidence>
<dbReference type="EMBL" id="CH473997">
    <property type="protein sequence ID" value="EDL91796.1"/>
    <property type="molecule type" value="Genomic_DNA"/>
</dbReference>
<dbReference type="RGD" id="621733">
    <property type="gene designation" value="Ndufv2"/>
</dbReference>
<dbReference type="Proteomes" id="UP000234681">
    <property type="component" value="Chromosome 9"/>
</dbReference>
<proteinExistence type="predicted"/>
<accession>A6JRE3</accession>
<gene>
    <name evidence="1 3" type="primary">Ndufv2</name>
    <name evidence="1" type="ORF">rCG_55696</name>
</gene>
<protein>
    <submittedName>
        <fullName evidence="1">NADH dehydrogenase (Ubiquinone) flavoprotein 2, isoform CRA_c</fullName>
    </submittedName>
</protein>